<dbReference type="GO" id="GO:0008033">
    <property type="term" value="P:tRNA processing"/>
    <property type="evidence" value="ECO:0007669"/>
    <property type="project" value="TreeGrafter"/>
</dbReference>
<dbReference type="RefSeq" id="XP_003647141.1">
    <property type="nucleotide sequence ID" value="XM_003647093.1"/>
</dbReference>
<dbReference type="Pfam" id="PF04032">
    <property type="entry name" value="Rpr2"/>
    <property type="match status" value="1"/>
</dbReference>
<dbReference type="FunCoup" id="I6NE32">
    <property type="interactions" value="85"/>
</dbReference>
<dbReference type="GeneID" id="11470884"/>
<dbReference type="PANTHER" id="PTHR14742:SF3">
    <property type="entry name" value="RIBONUCLEASE MRP PROTEIN SUBUNIT SNM1"/>
    <property type="match status" value="1"/>
</dbReference>
<dbReference type="GO" id="GO:0042134">
    <property type="term" value="F:rRNA primary transcript binding"/>
    <property type="evidence" value="ECO:0007669"/>
    <property type="project" value="EnsemblFungi"/>
</dbReference>
<dbReference type="GO" id="GO:0030541">
    <property type="term" value="P:plasmid partitioning"/>
    <property type="evidence" value="ECO:0007669"/>
    <property type="project" value="EnsemblFungi"/>
</dbReference>
<evidence type="ECO:0000313" key="2">
    <source>
        <dbReference type="Proteomes" id="UP000006790"/>
    </source>
</evidence>
<dbReference type="KEGG" id="erc:Ecym_5586"/>
<dbReference type="Proteomes" id="UP000006790">
    <property type="component" value="Chromosome 5"/>
</dbReference>
<evidence type="ECO:0000313" key="1">
    <source>
        <dbReference type="EMBL" id="AET40324.1"/>
    </source>
</evidence>
<dbReference type="PANTHER" id="PTHR14742">
    <property type="entry name" value="RIBONUCLEASE P SUBUNIT P21"/>
    <property type="match status" value="1"/>
</dbReference>
<dbReference type="OMA" id="KCIQVNC"/>
<dbReference type="GO" id="GO:0006397">
    <property type="term" value="P:mRNA processing"/>
    <property type="evidence" value="ECO:0007669"/>
    <property type="project" value="EnsemblFungi"/>
</dbReference>
<sequence length="183" mass="20979">MNKLDKERFRDIHIRHKYNILHKVLNVGTPQLSGLYLKSFYNAVKRNRLVLPNSIIEGDRKFCGSCGVIYVSGYTLASKVQNIESADSIERILVYDCLQCGHKKEFPLSIEVKTSKEVEMVEFSNFRSKETTSNLVSVNKKSTGRHRAKKRKKNSLINVLAVKKQQTDSKNKITLSLSDFLQK</sequence>
<keyword evidence="2" id="KW-1185">Reference proteome</keyword>
<accession>I6NE32</accession>
<dbReference type="Gene3D" id="6.20.50.20">
    <property type="match status" value="1"/>
</dbReference>
<dbReference type="GO" id="GO:0005655">
    <property type="term" value="C:nucleolar ribonuclease P complex"/>
    <property type="evidence" value="ECO:0007669"/>
    <property type="project" value="TreeGrafter"/>
</dbReference>
<dbReference type="EMBL" id="CP002501">
    <property type="protein sequence ID" value="AET40324.1"/>
    <property type="molecule type" value="Genomic_DNA"/>
</dbReference>
<dbReference type="AlphaFoldDB" id="I6NE32"/>
<dbReference type="GO" id="GO:0000460">
    <property type="term" value="P:maturation of 5.8S rRNA"/>
    <property type="evidence" value="ECO:0007669"/>
    <property type="project" value="EnsemblFungi"/>
</dbReference>
<dbReference type="InterPro" id="IPR007175">
    <property type="entry name" value="Rpr2/Snm1/Rpp21"/>
</dbReference>
<dbReference type="OrthoDB" id="4066853at2759"/>
<reference evidence="1 2" key="1">
    <citation type="journal article" date="2011" name="G3 (Bethesda)">
        <title>Genome evolution in the Eremothecium clade of the Saccharomyces complex revealed by comparative genomics.</title>
        <authorList>
            <person name="Wendland J."/>
            <person name="Walther A."/>
        </authorList>
    </citation>
    <scope>NUCLEOTIDE SEQUENCE [LARGE SCALE GENOMIC DNA]</scope>
    <source>
        <strain evidence="2">CBS 270.75 / DBVPG 7215 / KCTC 17166 / NRRL Y-17582</strain>
    </source>
</reference>
<name>I6NE32_ERECY</name>
<dbReference type="STRING" id="931890.I6NE32"/>
<dbReference type="eggNOG" id="ENOG502S5IC">
    <property type="taxonomic scope" value="Eukaryota"/>
</dbReference>
<organism evidence="1 2">
    <name type="scientific">Eremothecium cymbalariae (strain CBS 270.75 / DBVPG 7215 / KCTC 17166 / NRRL Y-17582)</name>
    <name type="common">Yeast</name>
    <dbReference type="NCBI Taxonomy" id="931890"/>
    <lineage>
        <taxon>Eukaryota</taxon>
        <taxon>Fungi</taxon>
        <taxon>Dikarya</taxon>
        <taxon>Ascomycota</taxon>
        <taxon>Saccharomycotina</taxon>
        <taxon>Saccharomycetes</taxon>
        <taxon>Saccharomycetales</taxon>
        <taxon>Saccharomycetaceae</taxon>
        <taxon>Eremothecium</taxon>
    </lineage>
</organism>
<proteinExistence type="predicted"/>
<dbReference type="GO" id="GO:0000172">
    <property type="term" value="C:ribonuclease MRP complex"/>
    <property type="evidence" value="ECO:0007669"/>
    <property type="project" value="EnsemblFungi"/>
</dbReference>
<protein>
    <submittedName>
        <fullName evidence="1">Uncharacterized protein</fullName>
    </submittedName>
</protein>
<dbReference type="HOGENOM" id="CLU_122019_0_0_1"/>
<gene>
    <name evidence="1" type="ordered locus">Ecym_5586</name>
</gene>
<dbReference type="InParanoid" id="I6NE32"/>